<sequence>MSKSQWGARVDDSVKELAAIRAKERGLSIGDYIAELVREDVAGLRKRGLDAARTFLDEYQSVFDEAEEADRQVTPRGAHAA</sequence>
<name>A0AB39R7D5_9ACTN</name>
<dbReference type="RefSeq" id="WP_369228716.1">
    <property type="nucleotide sequence ID" value="NZ_CP163442.1"/>
</dbReference>
<dbReference type="InterPro" id="IPR010985">
    <property type="entry name" value="Ribbon_hlx_hlx"/>
</dbReference>
<reference evidence="1" key="1">
    <citation type="submission" date="2024-07" db="EMBL/GenBank/DDBJ databases">
        <authorList>
            <person name="Yu S.T."/>
        </authorList>
    </citation>
    <scope>NUCLEOTIDE SEQUENCE</scope>
    <source>
        <strain evidence="1">R39</strain>
        <plasmid evidence="1">unnamed1</plasmid>
    </source>
</reference>
<accession>A0AB39R7D5</accession>
<dbReference type="GO" id="GO:0006355">
    <property type="term" value="P:regulation of DNA-templated transcription"/>
    <property type="evidence" value="ECO:0007669"/>
    <property type="project" value="InterPro"/>
</dbReference>
<organism evidence="1">
    <name type="scientific">Streptomyces sp. R39</name>
    <dbReference type="NCBI Taxonomy" id="3238631"/>
    <lineage>
        <taxon>Bacteria</taxon>
        <taxon>Bacillati</taxon>
        <taxon>Actinomycetota</taxon>
        <taxon>Actinomycetes</taxon>
        <taxon>Kitasatosporales</taxon>
        <taxon>Streptomycetaceae</taxon>
        <taxon>Streptomyces</taxon>
    </lineage>
</organism>
<protein>
    <recommendedName>
        <fullName evidence="2">Ribbon-helix-helix protein, CopG family</fullName>
    </recommendedName>
</protein>
<geneLocation type="plasmid" evidence="1">
    <name>unnamed1</name>
</geneLocation>
<evidence type="ECO:0000313" key="1">
    <source>
        <dbReference type="EMBL" id="XDQ50197.1"/>
    </source>
</evidence>
<dbReference type="AlphaFoldDB" id="A0AB39R7D5"/>
<dbReference type="SUPFAM" id="SSF47598">
    <property type="entry name" value="Ribbon-helix-helix"/>
    <property type="match status" value="1"/>
</dbReference>
<proteinExistence type="predicted"/>
<keyword evidence="1" id="KW-0614">Plasmid</keyword>
<evidence type="ECO:0008006" key="2">
    <source>
        <dbReference type="Google" id="ProtNLM"/>
    </source>
</evidence>
<dbReference type="EMBL" id="CP163442">
    <property type="protein sequence ID" value="XDQ50197.1"/>
    <property type="molecule type" value="Genomic_DNA"/>
</dbReference>
<gene>
    <name evidence="1" type="ORF">AB5J52_49895</name>
</gene>